<dbReference type="SMART" id="SM00530">
    <property type="entry name" value="HTH_XRE"/>
    <property type="match status" value="1"/>
</dbReference>
<dbReference type="Pfam" id="PF01381">
    <property type="entry name" value="HTH_3"/>
    <property type="match status" value="1"/>
</dbReference>
<gene>
    <name evidence="2" type="ORF">FK004_17835</name>
</gene>
<dbReference type="KEGG" id="fki:FK004_17835"/>
<dbReference type="Gene3D" id="1.10.260.40">
    <property type="entry name" value="lambda repressor-like DNA-binding domains"/>
    <property type="match status" value="1"/>
</dbReference>
<dbReference type="CDD" id="cd00093">
    <property type="entry name" value="HTH_XRE"/>
    <property type="match status" value="1"/>
</dbReference>
<dbReference type="Proteomes" id="UP000244677">
    <property type="component" value="Chromosome"/>
</dbReference>
<dbReference type="OrthoDB" id="1034290at2"/>
<name>A0A2S1LT76_9FLAO</name>
<proteinExistence type="predicted"/>
<dbReference type="AlphaFoldDB" id="A0A2S1LT76"/>
<evidence type="ECO:0000313" key="2">
    <source>
        <dbReference type="EMBL" id="AWG26960.1"/>
    </source>
</evidence>
<organism evidence="2 3">
    <name type="scientific">Flavobacterium kingsejongi</name>
    <dbReference type="NCBI Taxonomy" id="1678728"/>
    <lineage>
        <taxon>Bacteria</taxon>
        <taxon>Pseudomonadati</taxon>
        <taxon>Bacteroidota</taxon>
        <taxon>Flavobacteriia</taxon>
        <taxon>Flavobacteriales</taxon>
        <taxon>Flavobacteriaceae</taxon>
        <taxon>Flavobacterium</taxon>
    </lineage>
</organism>
<dbReference type="EMBL" id="CP020919">
    <property type="protein sequence ID" value="AWG26960.1"/>
    <property type="molecule type" value="Genomic_DNA"/>
</dbReference>
<dbReference type="SUPFAM" id="SSF47413">
    <property type="entry name" value="lambda repressor-like DNA-binding domains"/>
    <property type="match status" value="1"/>
</dbReference>
<protein>
    <recommendedName>
        <fullName evidence="1">HTH cro/C1-type domain-containing protein</fullName>
    </recommendedName>
</protein>
<reference evidence="2 3" key="1">
    <citation type="submission" date="2017-04" db="EMBL/GenBank/DDBJ databases">
        <title>Complete genome sequence of Flavobacterium kingsejong AJ004.</title>
        <authorList>
            <person name="Lee P.C."/>
        </authorList>
    </citation>
    <scope>NUCLEOTIDE SEQUENCE [LARGE SCALE GENOMIC DNA]</scope>
    <source>
        <strain evidence="2 3">AJ004</strain>
    </source>
</reference>
<dbReference type="GO" id="GO:0003677">
    <property type="term" value="F:DNA binding"/>
    <property type="evidence" value="ECO:0007669"/>
    <property type="project" value="InterPro"/>
</dbReference>
<accession>A0A2S1LT76</accession>
<dbReference type="InterPro" id="IPR010982">
    <property type="entry name" value="Lambda_DNA-bd_dom_sf"/>
</dbReference>
<evidence type="ECO:0000313" key="3">
    <source>
        <dbReference type="Proteomes" id="UP000244677"/>
    </source>
</evidence>
<keyword evidence="3" id="KW-1185">Reference proteome</keyword>
<feature type="domain" description="HTH cro/C1-type" evidence="1">
    <location>
        <begin position="23"/>
        <end position="66"/>
    </location>
</feature>
<dbReference type="PROSITE" id="PS50943">
    <property type="entry name" value="HTH_CROC1"/>
    <property type="match status" value="1"/>
</dbReference>
<dbReference type="InterPro" id="IPR001387">
    <property type="entry name" value="Cro/C1-type_HTH"/>
</dbReference>
<sequence>MVNTEDFIKRLEKILDYYALNASAFAEKIDVQRSSLSHLLSGRNKPSLDLILKITDEFPEVNLYWLLKGKGQFPGSSDDGVPMAEPKIKAPAPEKITASTQPDLWDAVETTAPILPKTETRPLPLPDSTTEKAIEQIVIFYRDGTFRHYNPNKA</sequence>
<evidence type="ECO:0000259" key="1">
    <source>
        <dbReference type="PROSITE" id="PS50943"/>
    </source>
</evidence>
<dbReference type="RefSeq" id="WP_108738456.1">
    <property type="nucleotide sequence ID" value="NZ_CP020919.1"/>
</dbReference>